<sequence>MTATLTPPTAPTAAAPKRPPTAVRAKPLRARAPYLLRGALLALSVLLLGIAAQLVLLSPLQHRAAQATGFDDLRAALALGTAPVQQETADGKLIAPGTPLLVLDIPRLKVHQVVFEGTSSDVLAQGPGHRRDTLLPGQSGVSVIMGRAAAYGGPFGGLDRLRPGDTLKVTTGQGVFRYTVRDSRRAGQPAPPLPAVGQGRLVLVTASGPAFLPEHVLRVDADLAGKPADTPPAFIAADSIPAEEQPMAGGAPHWFALVLWLQALALASVAAVWCWFRWGHHQTWIVFTPLVGVVGLQVAEQVTRLLPNLL</sequence>
<dbReference type="InterPro" id="IPR023365">
    <property type="entry name" value="Sortase_dom-sf"/>
</dbReference>
<feature type="region of interest" description="Disordered" evidence="2">
    <location>
        <begin position="1"/>
        <end position="21"/>
    </location>
</feature>
<keyword evidence="1" id="KW-0378">Hydrolase</keyword>
<dbReference type="RefSeq" id="WP_380585646.1">
    <property type="nucleotide sequence ID" value="NZ_JBHSQJ010000084.1"/>
</dbReference>
<dbReference type="Proteomes" id="UP001596174">
    <property type="component" value="Unassembled WGS sequence"/>
</dbReference>
<dbReference type="EMBL" id="JBHSQJ010000084">
    <property type="protein sequence ID" value="MFC5909659.1"/>
    <property type="molecule type" value="Genomic_DNA"/>
</dbReference>
<reference evidence="5" key="1">
    <citation type="journal article" date="2019" name="Int. J. Syst. Evol. Microbiol.">
        <title>The Global Catalogue of Microorganisms (GCM) 10K type strain sequencing project: providing services to taxonomists for standard genome sequencing and annotation.</title>
        <authorList>
            <consortium name="The Broad Institute Genomics Platform"/>
            <consortium name="The Broad Institute Genome Sequencing Center for Infectious Disease"/>
            <person name="Wu L."/>
            <person name="Ma J."/>
        </authorList>
    </citation>
    <scope>NUCLEOTIDE SEQUENCE [LARGE SCALE GENOMIC DNA]</scope>
    <source>
        <strain evidence="5">JCM 4816</strain>
    </source>
</reference>
<evidence type="ECO:0000313" key="4">
    <source>
        <dbReference type="EMBL" id="MFC5909659.1"/>
    </source>
</evidence>
<accession>A0ABW1G4G6</accession>
<feature type="transmembrane region" description="Helical" evidence="3">
    <location>
        <begin position="254"/>
        <end position="276"/>
    </location>
</feature>
<keyword evidence="5" id="KW-1185">Reference proteome</keyword>
<dbReference type="Gene3D" id="2.40.260.10">
    <property type="entry name" value="Sortase"/>
    <property type="match status" value="1"/>
</dbReference>
<gene>
    <name evidence="4" type="ORF">ACFP3V_20890</name>
</gene>
<evidence type="ECO:0000256" key="1">
    <source>
        <dbReference type="ARBA" id="ARBA00022801"/>
    </source>
</evidence>
<dbReference type="Pfam" id="PF04203">
    <property type="entry name" value="Sortase"/>
    <property type="match status" value="1"/>
</dbReference>
<evidence type="ECO:0000256" key="3">
    <source>
        <dbReference type="SAM" id="Phobius"/>
    </source>
</evidence>
<protein>
    <submittedName>
        <fullName evidence="4">Sortase</fullName>
    </submittedName>
</protein>
<dbReference type="SUPFAM" id="SSF63817">
    <property type="entry name" value="Sortase"/>
    <property type="match status" value="1"/>
</dbReference>
<keyword evidence="3" id="KW-0472">Membrane</keyword>
<organism evidence="4 5">
    <name type="scientific">Streptacidiphilus monticola</name>
    <dbReference type="NCBI Taxonomy" id="2161674"/>
    <lineage>
        <taxon>Bacteria</taxon>
        <taxon>Bacillati</taxon>
        <taxon>Actinomycetota</taxon>
        <taxon>Actinomycetes</taxon>
        <taxon>Kitasatosporales</taxon>
        <taxon>Streptomycetaceae</taxon>
        <taxon>Streptacidiphilus</taxon>
    </lineage>
</organism>
<evidence type="ECO:0000256" key="2">
    <source>
        <dbReference type="SAM" id="MobiDB-lite"/>
    </source>
</evidence>
<dbReference type="InterPro" id="IPR005754">
    <property type="entry name" value="Sortase"/>
</dbReference>
<proteinExistence type="predicted"/>
<evidence type="ECO:0000313" key="5">
    <source>
        <dbReference type="Proteomes" id="UP001596174"/>
    </source>
</evidence>
<keyword evidence="3" id="KW-0812">Transmembrane</keyword>
<comment type="caution">
    <text evidence="4">The sequence shown here is derived from an EMBL/GenBank/DDBJ whole genome shotgun (WGS) entry which is preliminary data.</text>
</comment>
<keyword evidence="3" id="KW-1133">Transmembrane helix</keyword>
<feature type="transmembrane region" description="Helical" evidence="3">
    <location>
        <begin position="34"/>
        <end position="56"/>
    </location>
</feature>
<name>A0ABW1G4G6_9ACTN</name>